<gene>
    <name evidence="2" type="ORF">M9Y10_033872</name>
</gene>
<name>A0ABR2KE47_9EUKA</name>
<evidence type="ECO:0000313" key="2">
    <source>
        <dbReference type="EMBL" id="KAK8889128.1"/>
    </source>
</evidence>
<organism evidence="2 3">
    <name type="scientific">Tritrichomonas musculus</name>
    <dbReference type="NCBI Taxonomy" id="1915356"/>
    <lineage>
        <taxon>Eukaryota</taxon>
        <taxon>Metamonada</taxon>
        <taxon>Parabasalia</taxon>
        <taxon>Tritrichomonadida</taxon>
        <taxon>Tritrichomonadidae</taxon>
        <taxon>Tritrichomonas</taxon>
    </lineage>
</organism>
<accession>A0ABR2KE47</accession>
<proteinExistence type="predicted"/>
<feature type="coiled-coil region" evidence="1">
    <location>
        <begin position="14"/>
        <end position="98"/>
    </location>
</feature>
<evidence type="ECO:0000256" key="1">
    <source>
        <dbReference type="SAM" id="Coils"/>
    </source>
</evidence>
<comment type="caution">
    <text evidence="2">The sequence shown here is derived from an EMBL/GenBank/DDBJ whole genome shotgun (WGS) entry which is preliminary data.</text>
</comment>
<dbReference type="Proteomes" id="UP001470230">
    <property type="component" value="Unassembled WGS sequence"/>
</dbReference>
<dbReference type="PANTHER" id="PTHR23159:SF31">
    <property type="entry name" value="CENTROSOME-ASSOCIATED PROTEIN CEP250 ISOFORM X1"/>
    <property type="match status" value="1"/>
</dbReference>
<feature type="coiled-coil region" evidence="1">
    <location>
        <begin position="537"/>
        <end position="646"/>
    </location>
</feature>
<keyword evidence="1" id="KW-0175">Coiled coil</keyword>
<feature type="coiled-coil region" evidence="1">
    <location>
        <begin position="253"/>
        <end position="378"/>
    </location>
</feature>
<dbReference type="PANTHER" id="PTHR23159">
    <property type="entry name" value="CENTROSOMAL PROTEIN 2"/>
    <property type="match status" value="1"/>
</dbReference>
<evidence type="ECO:0000313" key="3">
    <source>
        <dbReference type="Proteomes" id="UP001470230"/>
    </source>
</evidence>
<feature type="coiled-coil region" evidence="1">
    <location>
        <begin position="142"/>
        <end position="219"/>
    </location>
</feature>
<protein>
    <submittedName>
        <fullName evidence="2">Uncharacterized protein</fullName>
    </submittedName>
</protein>
<reference evidence="2 3" key="1">
    <citation type="submission" date="2024-04" db="EMBL/GenBank/DDBJ databases">
        <title>Tritrichomonas musculus Genome.</title>
        <authorList>
            <person name="Alves-Ferreira E."/>
            <person name="Grigg M."/>
            <person name="Lorenzi H."/>
            <person name="Galac M."/>
        </authorList>
    </citation>
    <scope>NUCLEOTIDE SEQUENCE [LARGE SCALE GENOMIC DNA]</scope>
    <source>
        <strain evidence="2 3">EAF2021</strain>
    </source>
</reference>
<sequence>MNLSDEFDLSQTENQQNKTLIDKLKRKNLDLQQRLNISEKIRNDLQQTLQKSNEQDQVIRAQQVRNFEERLNSVSSEKSSIELELKTANSTIETLNSKILFIENSKRVQDQKILETSLKCFKKSFASIDDLITYMLTRPKYYEEENIKNEKIQTRLQKKIKKEKLKRNNLEIEIKQIQSKYDQQSSDYEQKITDLQNFIKELQNQLDSAAKEANNAIISLQTKIATTRKPKLFFYREPSISIPGRSPPNPTIIESLQEKLKITNVYLKDLKRKNRRLEKTVSSLTSEIKLKKEDTEKVDNELKTAIILREESEKQLQTIRNTFENNKDDRIELRKRIKQQKQLINSQAESIRTLNKTISSLESKLNELNGQISRMKSEDKFPVSNHDFDSYDPTSLCHQNIIQQQTNCIHHFSNNVSYMDCCTPEIPSNIEPQIKSIIINASLQPSSKIKMILKTICSYYEDQIQSLGQEKINLQNSLNKYVSCFTDFIPKFTGLVLNRHASVNNFIDDPIMQSKALTILRRKCESANEFPCIKTEAITLSEETEKLERKVKKYKDQLFDLKGHIEALVNNNNEKSSKILELQTQLKFVQRKYNEAQISSDRQKKEFLHKLENSKSQTEIEYEKIIDVLKRKYNDQQNTINSLTAQLALHHAS</sequence>
<dbReference type="EMBL" id="JAPFFF010000005">
    <property type="protein sequence ID" value="KAK8889128.1"/>
    <property type="molecule type" value="Genomic_DNA"/>
</dbReference>
<keyword evidence="3" id="KW-1185">Reference proteome</keyword>